<name>A0A8I3ACZ2_9AGAM</name>
<feature type="transmembrane region" description="Helical" evidence="1">
    <location>
        <begin position="79"/>
        <end position="99"/>
    </location>
</feature>
<feature type="transmembrane region" description="Helical" evidence="1">
    <location>
        <begin position="206"/>
        <end position="227"/>
    </location>
</feature>
<sequence length="391" mass="42804">MLDVTSANTTAAGNSETGADHLNDRINLIAATTLLGVTYGIVTTLYCTTTYSLLMKLFRRNPRSGSHSLSRSRTEWRKTLFYLIYTTVLFVLATVYTAGNSQSAIVAYVDNRLYPGGPYQYYIMYMAGQSVMVMTDVTALIILWMTDALILCRFIAFYYNLPYARWLIPAPCAMYVGVIVLSTLVLQAEAGLGRIFFLSKNMLLAYYALSFSLNILTTVLIAARLYWHKVRLERVFGPMESPYMSIATMLIESAALYGAWSLAFLCLCVLQSPAQTVILATMSHIQVIAPLLIILWIARGNAWNSGKTFGEDEDEPHSDGAVKLSFSSRPARTACELGVDDFLPNTSRNASWSTVVGGSGAGHPDGDGDVNVIELGLCGSGPSSVIDDLKT</sequence>
<keyword evidence="1" id="KW-0472">Membrane</keyword>
<keyword evidence="1" id="KW-0812">Transmembrane</keyword>
<feature type="transmembrane region" description="Helical" evidence="1">
    <location>
        <begin position="248"/>
        <end position="272"/>
    </location>
</feature>
<feature type="transmembrane region" description="Helical" evidence="1">
    <location>
        <begin position="119"/>
        <end position="145"/>
    </location>
</feature>
<proteinExistence type="predicted"/>
<dbReference type="AlphaFoldDB" id="A0A8I3ACZ2"/>
<dbReference type="EMBL" id="JAGFBS010000008">
    <property type="protein sequence ID" value="KAG6377991.1"/>
    <property type="molecule type" value="Genomic_DNA"/>
</dbReference>
<protein>
    <submittedName>
        <fullName evidence="2">Uncharacterized protein</fullName>
    </submittedName>
</protein>
<evidence type="ECO:0000313" key="3">
    <source>
        <dbReference type="Proteomes" id="UP000683000"/>
    </source>
</evidence>
<comment type="caution">
    <text evidence="2">The sequence shown here is derived from an EMBL/GenBank/DDBJ whole genome shotgun (WGS) entry which is preliminary data.</text>
</comment>
<reference evidence="2" key="1">
    <citation type="submission" date="2021-03" db="EMBL/GenBank/DDBJ databases">
        <title>Evolutionary innovations through gain and loss of genes in the ectomycorrhizal Boletales.</title>
        <authorList>
            <person name="Wu G."/>
            <person name="Miyauchi S."/>
            <person name="Morin E."/>
            <person name="Yang Z.-L."/>
            <person name="Xu J."/>
            <person name="Martin F.M."/>
        </authorList>
    </citation>
    <scope>NUCLEOTIDE SEQUENCE</scope>
    <source>
        <strain evidence="2">BR01</strain>
    </source>
</reference>
<dbReference type="OrthoDB" id="2641762at2759"/>
<organism evidence="2 3">
    <name type="scientific">Boletus reticuloceps</name>
    <dbReference type="NCBI Taxonomy" id="495285"/>
    <lineage>
        <taxon>Eukaryota</taxon>
        <taxon>Fungi</taxon>
        <taxon>Dikarya</taxon>
        <taxon>Basidiomycota</taxon>
        <taxon>Agaricomycotina</taxon>
        <taxon>Agaricomycetes</taxon>
        <taxon>Agaricomycetidae</taxon>
        <taxon>Boletales</taxon>
        <taxon>Boletineae</taxon>
        <taxon>Boletaceae</taxon>
        <taxon>Boletoideae</taxon>
        <taxon>Boletus</taxon>
    </lineage>
</organism>
<keyword evidence="1" id="KW-1133">Transmembrane helix</keyword>
<evidence type="ECO:0000256" key="1">
    <source>
        <dbReference type="SAM" id="Phobius"/>
    </source>
</evidence>
<evidence type="ECO:0000313" key="2">
    <source>
        <dbReference type="EMBL" id="KAG6377991.1"/>
    </source>
</evidence>
<dbReference type="Proteomes" id="UP000683000">
    <property type="component" value="Unassembled WGS sequence"/>
</dbReference>
<feature type="transmembrane region" description="Helical" evidence="1">
    <location>
        <begin position="166"/>
        <end position="186"/>
    </location>
</feature>
<gene>
    <name evidence="2" type="ORF">JVT61DRAFT_14788</name>
</gene>
<feature type="transmembrane region" description="Helical" evidence="1">
    <location>
        <begin position="37"/>
        <end position="58"/>
    </location>
</feature>
<accession>A0A8I3ACZ2</accession>
<feature type="transmembrane region" description="Helical" evidence="1">
    <location>
        <begin position="278"/>
        <end position="298"/>
    </location>
</feature>
<keyword evidence="3" id="KW-1185">Reference proteome</keyword>